<accession>A0ABN8QFG5</accession>
<protein>
    <submittedName>
        <fullName evidence="2">Uncharacterized protein</fullName>
    </submittedName>
</protein>
<evidence type="ECO:0000313" key="2">
    <source>
        <dbReference type="EMBL" id="CAH3163531.1"/>
    </source>
</evidence>
<feature type="non-terminal residue" evidence="2">
    <location>
        <position position="125"/>
    </location>
</feature>
<comment type="caution">
    <text evidence="2">The sequence shown here is derived from an EMBL/GenBank/DDBJ whole genome shotgun (WGS) entry which is preliminary data.</text>
</comment>
<gene>
    <name evidence="2" type="ORF">PLOB_00005870</name>
</gene>
<dbReference type="EMBL" id="CALNXK010000126">
    <property type="protein sequence ID" value="CAH3163531.1"/>
    <property type="molecule type" value="Genomic_DNA"/>
</dbReference>
<feature type="compositionally biased region" description="Basic and acidic residues" evidence="1">
    <location>
        <begin position="51"/>
        <end position="62"/>
    </location>
</feature>
<evidence type="ECO:0000313" key="3">
    <source>
        <dbReference type="Proteomes" id="UP001159405"/>
    </source>
</evidence>
<feature type="compositionally biased region" description="Polar residues" evidence="1">
    <location>
        <begin position="39"/>
        <end position="48"/>
    </location>
</feature>
<sequence>MNSWICRRVTNRRHPEANVMETYRIFDWCQYMRVTGKLSTNNPEPSSSKKAKPEQEFQESCHRRMNDPITGKTLTWVTTGKENTGTLTSIVAVQNVHDVKFGKVLKFTCQKVDDKLIESACVHVF</sequence>
<feature type="region of interest" description="Disordered" evidence="1">
    <location>
        <begin position="39"/>
        <end position="62"/>
    </location>
</feature>
<proteinExistence type="predicted"/>
<keyword evidence="3" id="KW-1185">Reference proteome</keyword>
<evidence type="ECO:0000256" key="1">
    <source>
        <dbReference type="SAM" id="MobiDB-lite"/>
    </source>
</evidence>
<dbReference type="Proteomes" id="UP001159405">
    <property type="component" value="Unassembled WGS sequence"/>
</dbReference>
<organism evidence="2 3">
    <name type="scientific">Porites lobata</name>
    <dbReference type="NCBI Taxonomy" id="104759"/>
    <lineage>
        <taxon>Eukaryota</taxon>
        <taxon>Metazoa</taxon>
        <taxon>Cnidaria</taxon>
        <taxon>Anthozoa</taxon>
        <taxon>Hexacorallia</taxon>
        <taxon>Scleractinia</taxon>
        <taxon>Fungiina</taxon>
        <taxon>Poritidae</taxon>
        <taxon>Porites</taxon>
    </lineage>
</organism>
<reference evidence="2 3" key="1">
    <citation type="submission" date="2022-05" db="EMBL/GenBank/DDBJ databases">
        <authorList>
            <consortium name="Genoscope - CEA"/>
            <person name="William W."/>
        </authorList>
    </citation>
    <scope>NUCLEOTIDE SEQUENCE [LARGE SCALE GENOMIC DNA]</scope>
</reference>
<name>A0ABN8QFG5_9CNID</name>